<dbReference type="RefSeq" id="WP_147032251.1">
    <property type="nucleotide sequence ID" value="NZ_CP042436.1"/>
</dbReference>
<organism evidence="2 3">
    <name type="scientific">Mucilaginibacter ginsenosidivorans</name>
    <dbReference type="NCBI Taxonomy" id="398053"/>
    <lineage>
        <taxon>Bacteria</taxon>
        <taxon>Pseudomonadati</taxon>
        <taxon>Bacteroidota</taxon>
        <taxon>Sphingobacteriia</taxon>
        <taxon>Sphingobacteriales</taxon>
        <taxon>Sphingobacteriaceae</taxon>
        <taxon>Mucilaginibacter</taxon>
    </lineage>
</organism>
<evidence type="ECO:0000313" key="3">
    <source>
        <dbReference type="Proteomes" id="UP000321479"/>
    </source>
</evidence>
<keyword evidence="1" id="KW-0812">Transmembrane</keyword>
<sequence length="85" mass="9638">MNKILKFVMNNLLSIAVVLGVCSFIHDALLHFRNDFTLTKYSGAFIVLTAIYTRYKDYALFSGKKKKTVLNKTGVFVSLFHPFTG</sequence>
<reference evidence="2 3" key="1">
    <citation type="journal article" date="2017" name="Curr. Microbiol.">
        <title>Mucilaginibacter ginsenosidivorans sp. nov., Isolated from Soil of Ginseng Field.</title>
        <authorList>
            <person name="Kim M.M."/>
            <person name="Siddiqi M.Z."/>
            <person name="Im W.T."/>
        </authorList>
    </citation>
    <scope>NUCLEOTIDE SEQUENCE [LARGE SCALE GENOMIC DNA]</scope>
    <source>
        <strain evidence="2 3">Gsoil 3017</strain>
    </source>
</reference>
<feature type="transmembrane region" description="Helical" evidence="1">
    <location>
        <begin position="12"/>
        <end position="32"/>
    </location>
</feature>
<dbReference type="Proteomes" id="UP000321479">
    <property type="component" value="Chromosome"/>
</dbReference>
<keyword evidence="3" id="KW-1185">Reference proteome</keyword>
<dbReference type="EMBL" id="CP042436">
    <property type="protein sequence ID" value="QEC63677.1"/>
    <property type="molecule type" value="Genomic_DNA"/>
</dbReference>
<evidence type="ECO:0000313" key="2">
    <source>
        <dbReference type="EMBL" id="QEC63677.1"/>
    </source>
</evidence>
<dbReference type="KEGG" id="mgin:FRZ54_14185"/>
<name>A0A5B8UWY7_9SPHI</name>
<proteinExistence type="predicted"/>
<keyword evidence="1" id="KW-1133">Transmembrane helix</keyword>
<dbReference type="AlphaFoldDB" id="A0A5B8UWY7"/>
<evidence type="ECO:0000256" key="1">
    <source>
        <dbReference type="SAM" id="Phobius"/>
    </source>
</evidence>
<accession>A0A5B8UWY7</accession>
<protein>
    <submittedName>
        <fullName evidence="2">Uncharacterized protein</fullName>
    </submittedName>
</protein>
<gene>
    <name evidence="2" type="ORF">FRZ54_14185</name>
</gene>
<keyword evidence="1" id="KW-0472">Membrane</keyword>